<dbReference type="InterPro" id="IPR011004">
    <property type="entry name" value="Trimer_LpxA-like_sf"/>
</dbReference>
<proteinExistence type="inferred from homology"/>
<protein>
    <recommendedName>
        <fullName evidence="6">Acetyltransferase</fullName>
    </recommendedName>
</protein>
<evidence type="ECO:0000256" key="2">
    <source>
        <dbReference type="ARBA" id="ARBA00022679"/>
    </source>
</evidence>
<comment type="similarity">
    <text evidence="1">Belongs to the transferase hexapeptide repeat family.</text>
</comment>
<dbReference type="Pfam" id="PF00132">
    <property type="entry name" value="Hexapep"/>
    <property type="match status" value="1"/>
</dbReference>
<accession>A0A1F5H689</accession>
<dbReference type="InterPro" id="IPR051159">
    <property type="entry name" value="Hexapeptide_acetyltransf"/>
</dbReference>
<evidence type="ECO:0008006" key="6">
    <source>
        <dbReference type="Google" id="ProtNLM"/>
    </source>
</evidence>
<gene>
    <name evidence="4" type="ORF">A3B54_03255</name>
</gene>
<keyword evidence="2" id="KW-0808">Transferase</keyword>
<dbReference type="CDD" id="cd04647">
    <property type="entry name" value="LbH_MAT_like"/>
    <property type="match status" value="1"/>
</dbReference>
<evidence type="ECO:0000256" key="1">
    <source>
        <dbReference type="ARBA" id="ARBA00007274"/>
    </source>
</evidence>
<dbReference type="EMBL" id="MFBT01000012">
    <property type="protein sequence ID" value="OGD99686.1"/>
    <property type="molecule type" value="Genomic_DNA"/>
</dbReference>
<keyword evidence="3" id="KW-0677">Repeat</keyword>
<dbReference type="PROSITE" id="PS00101">
    <property type="entry name" value="HEXAPEP_TRANSFERASES"/>
    <property type="match status" value="1"/>
</dbReference>
<dbReference type="SUPFAM" id="SSF51161">
    <property type="entry name" value="Trimeric LpxA-like enzymes"/>
    <property type="match status" value="1"/>
</dbReference>
<dbReference type="AlphaFoldDB" id="A0A1F5H689"/>
<evidence type="ECO:0000313" key="5">
    <source>
        <dbReference type="Proteomes" id="UP000177039"/>
    </source>
</evidence>
<dbReference type="PANTHER" id="PTHR23416">
    <property type="entry name" value="SIALIC ACID SYNTHASE-RELATED"/>
    <property type="match status" value="1"/>
</dbReference>
<dbReference type="Proteomes" id="UP000177039">
    <property type="component" value="Unassembled WGS sequence"/>
</dbReference>
<dbReference type="InterPro" id="IPR001451">
    <property type="entry name" value="Hexapep"/>
</dbReference>
<dbReference type="Gene3D" id="2.160.10.10">
    <property type="entry name" value="Hexapeptide repeat proteins"/>
    <property type="match status" value="1"/>
</dbReference>
<dbReference type="GO" id="GO:0008374">
    <property type="term" value="F:O-acyltransferase activity"/>
    <property type="evidence" value="ECO:0007669"/>
    <property type="project" value="TreeGrafter"/>
</dbReference>
<dbReference type="PANTHER" id="PTHR23416:SF23">
    <property type="entry name" value="ACETYLTRANSFERASE C18B11.09C-RELATED"/>
    <property type="match status" value="1"/>
</dbReference>
<organism evidence="4 5">
    <name type="scientific">Candidatus Curtissbacteria bacterium RIFCSPLOWO2_01_FULL_42_50</name>
    <dbReference type="NCBI Taxonomy" id="1797730"/>
    <lineage>
        <taxon>Bacteria</taxon>
        <taxon>Candidatus Curtissiibacteriota</taxon>
    </lineage>
</organism>
<name>A0A1F5H689_9BACT</name>
<evidence type="ECO:0000256" key="3">
    <source>
        <dbReference type="ARBA" id="ARBA00022737"/>
    </source>
</evidence>
<dbReference type="GO" id="GO:0005829">
    <property type="term" value="C:cytosol"/>
    <property type="evidence" value="ECO:0007669"/>
    <property type="project" value="TreeGrafter"/>
</dbReference>
<sequence length="167" mass="18070">MILGLITTIVPFHSLRNFFLRLLGVKIGKHSFIHMGTRFYYPPGVRIGQGTVVGDHVFLDGRALLKIGNNVDIASQVLIYNSEHDIASVGFDPIEEAVEIGDYVFIGPRAIILPGVKIGKGAVIGAGAVVTTDVAPFDIVGGVPARVIGQRKNKNPHYKLGRARLFQ</sequence>
<comment type="caution">
    <text evidence="4">The sequence shown here is derived from an EMBL/GenBank/DDBJ whole genome shotgun (WGS) entry which is preliminary data.</text>
</comment>
<reference evidence="4 5" key="1">
    <citation type="journal article" date="2016" name="Nat. Commun.">
        <title>Thousands of microbial genomes shed light on interconnected biogeochemical processes in an aquifer system.</title>
        <authorList>
            <person name="Anantharaman K."/>
            <person name="Brown C.T."/>
            <person name="Hug L.A."/>
            <person name="Sharon I."/>
            <person name="Castelle C.J."/>
            <person name="Probst A.J."/>
            <person name="Thomas B.C."/>
            <person name="Singh A."/>
            <person name="Wilkins M.J."/>
            <person name="Karaoz U."/>
            <person name="Brodie E.L."/>
            <person name="Williams K.H."/>
            <person name="Hubbard S.S."/>
            <person name="Banfield J.F."/>
        </authorList>
    </citation>
    <scope>NUCLEOTIDE SEQUENCE [LARGE SCALE GENOMIC DNA]</scope>
</reference>
<dbReference type="InterPro" id="IPR018357">
    <property type="entry name" value="Hexapep_transf_CS"/>
</dbReference>
<evidence type="ECO:0000313" key="4">
    <source>
        <dbReference type="EMBL" id="OGD99686.1"/>
    </source>
</evidence>